<evidence type="ECO:0000313" key="2">
    <source>
        <dbReference type="Proteomes" id="UP000464374"/>
    </source>
</evidence>
<dbReference type="KEGG" id="trz:GWP43_08810"/>
<proteinExistence type="predicted"/>
<reference evidence="1 2" key="1">
    <citation type="submission" date="2020-01" db="EMBL/GenBank/DDBJ databases">
        <title>Complete genome sequence of a human oral phylogroup 1 Treponema sp. strain ATCC 700766, originally isolated from periodontitis dental plaque.</title>
        <authorList>
            <person name="Chan Y."/>
            <person name="Huo Y.-B."/>
            <person name="Yu X.-L."/>
            <person name="Zeng H."/>
            <person name="Leung W.-K."/>
            <person name="Watt R.M."/>
        </authorList>
    </citation>
    <scope>NUCLEOTIDE SEQUENCE [LARGE SCALE GENOMIC DNA]</scope>
    <source>
        <strain evidence="1 2">OMZ 804</strain>
    </source>
</reference>
<dbReference type="Proteomes" id="UP000464374">
    <property type="component" value="Chromosome"/>
</dbReference>
<accession>A0A6P1Y217</accession>
<dbReference type="EMBL" id="CP048020">
    <property type="protein sequence ID" value="QHX43524.1"/>
    <property type="molecule type" value="Genomic_DNA"/>
</dbReference>
<dbReference type="RefSeq" id="WP_162663842.1">
    <property type="nucleotide sequence ID" value="NZ_CP048020.1"/>
</dbReference>
<evidence type="ECO:0000313" key="1">
    <source>
        <dbReference type="EMBL" id="QHX43524.1"/>
    </source>
</evidence>
<evidence type="ECO:0008006" key="3">
    <source>
        <dbReference type="Google" id="ProtNLM"/>
    </source>
</evidence>
<name>A0A6P1Y217_9SPIR</name>
<dbReference type="AlphaFoldDB" id="A0A6P1Y217"/>
<sequence>MSYETVIKQIKTLPEACLDDASKYLDFLLYQYAQKRLNPLIESDEEFKAKMQKGFDDMKKGRVTPVKEAFSEIKSRFA</sequence>
<gene>
    <name evidence="1" type="ORF">GWP43_08810</name>
</gene>
<organism evidence="1 2">
    <name type="scientific">Treponema vincentii</name>
    <dbReference type="NCBI Taxonomy" id="69710"/>
    <lineage>
        <taxon>Bacteria</taxon>
        <taxon>Pseudomonadati</taxon>
        <taxon>Spirochaetota</taxon>
        <taxon>Spirochaetia</taxon>
        <taxon>Spirochaetales</taxon>
        <taxon>Treponemataceae</taxon>
        <taxon>Treponema</taxon>
    </lineage>
</organism>
<protein>
    <recommendedName>
        <fullName evidence="3">DUF2281 domain-containing protein</fullName>
    </recommendedName>
</protein>